<dbReference type="SMART" id="SM00448">
    <property type="entry name" value="REC"/>
    <property type="match status" value="1"/>
</dbReference>
<evidence type="ECO:0000256" key="2">
    <source>
        <dbReference type="ARBA" id="ARBA00012438"/>
    </source>
</evidence>
<dbReference type="Proteomes" id="UP000093226">
    <property type="component" value="Unassembled WGS sequence"/>
</dbReference>
<dbReference type="InterPro" id="IPR000014">
    <property type="entry name" value="PAS"/>
</dbReference>
<evidence type="ECO:0000256" key="3">
    <source>
        <dbReference type="ARBA" id="ARBA00022553"/>
    </source>
</evidence>
<reference evidence="11 13" key="3">
    <citation type="submission" date="2016-10" db="EMBL/GenBank/DDBJ databases">
        <authorList>
            <person name="Varghese N."/>
            <person name="Submissions S."/>
        </authorList>
    </citation>
    <scope>NUCLEOTIDE SEQUENCE [LARGE SCALE GENOMIC DNA]</scope>
    <source>
        <strain evidence="11 13">Gm-149</strain>
    </source>
</reference>
<dbReference type="PANTHER" id="PTHR43304:SF1">
    <property type="entry name" value="PAC DOMAIN-CONTAINING PROTEIN"/>
    <property type="match status" value="1"/>
</dbReference>
<dbReference type="PROSITE" id="PS50112">
    <property type="entry name" value="PAS"/>
    <property type="match status" value="1"/>
</dbReference>
<dbReference type="AlphaFoldDB" id="A0A1B9DTK5"/>
<evidence type="ECO:0000259" key="8">
    <source>
        <dbReference type="PROSITE" id="PS50112"/>
    </source>
</evidence>
<name>A0A1B9DTK5_9FLAO</name>
<dbReference type="Pfam" id="PF08447">
    <property type="entry name" value="PAS_3"/>
    <property type="match status" value="1"/>
</dbReference>
<accession>A0A1B9DTK5</accession>
<reference evidence="9 14" key="4">
    <citation type="submission" date="2019-07" db="EMBL/GenBank/DDBJ databases">
        <title>Whole genome shotgun sequence of Flavobacterium glycines NBRC 105008.</title>
        <authorList>
            <person name="Hosoyama A."/>
            <person name="Uohara A."/>
            <person name="Ohji S."/>
            <person name="Ichikawa N."/>
        </authorList>
    </citation>
    <scope>NUCLEOTIDE SEQUENCE [LARGE SCALE GENOMIC DNA]</scope>
    <source>
        <strain evidence="9 14">NBRC 105008</strain>
    </source>
</reference>
<dbReference type="OrthoDB" id="9766459at2"/>
<dbReference type="InterPro" id="IPR011006">
    <property type="entry name" value="CheY-like_superfamily"/>
</dbReference>
<dbReference type="PROSITE" id="PS50110">
    <property type="entry name" value="RESPONSE_REGULATORY"/>
    <property type="match status" value="1"/>
</dbReference>
<sequence>MDKLKILILEDSSYDVELIQYELKKGNIDFISRVVETKISFINELNEFQPDVIISDHSLPQFSSVEALEIYGMSGVKAPFILVTGTVSEEFAARSILNGASDYILKSNLTRLPNAVKNLVNSSRLEVEKEKAQKEVERMNVFLNQLIDSQPIILYVAKVETNFSTVFVSENVKSITGYDSNEFIENPFLWFENIEPDDKDSFYRLLEELSALGKGSGDCEYKWKCADGNIKWFVDYFTVIKDENDKAFIHGSRIDVTKLKNADFRKIVFSNGMDEMLFMISHKVRHSVSQILSLSYLFEDESMTEDEIRKIIGYMKEPTQSLNLFTKELTDFVDDLKKRNNRLQ</sequence>
<evidence type="ECO:0000259" key="7">
    <source>
        <dbReference type="PROSITE" id="PS50110"/>
    </source>
</evidence>
<comment type="caution">
    <text evidence="10">The sequence shown here is derived from an EMBL/GenBank/DDBJ whole genome shotgun (WGS) entry which is preliminary data.</text>
</comment>
<dbReference type="SUPFAM" id="SSF52172">
    <property type="entry name" value="CheY-like"/>
    <property type="match status" value="1"/>
</dbReference>
<dbReference type="RefSeq" id="WP_066325449.1">
    <property type="nucleotide sequence ID" value="NZ_BJVF01000001.1"/>
</dbReference>
<keyword evidence="13" id="KW-1185">Reference proteome</keyword>
<dbReference type="NCBIfam" id="TIGR00229">
    <property type="entry name" value="sensory_box"/>
    <property type="match status" value="1"/>
</dbReference>
<dbReference type="Pfam" id="PF00072">
    <property type="entry name" value="Response_reg"/>
    <property type="match status" value="1"/>
</dbReference>
<organism evidence="10 12">
    <name type="scientific">Flavobacterium glycines</name>
    <dbReference type="NCBI Taxonomy" id="551990"/>
    <lineage>
        <taxon>Bacteria</taxon>
        <taxon>Pseudomonadati</taxon>
        <taxon>Bacteroidota</taxon>
        <taxon>Flavobacteriia</taxon>
        <taxon>Flavobacteriales</taxon>
        <taxon>Flavobacteriaceae</taxon>
        <taxon>Flavobacterium</taxon>
    </lineage>
</organism>
<evidence type="ECO:0000256" key="5">
    <source>
        <dbReference type="ARBA" id="ARBA00022777"/>
    </source>
</evidence>
<comment type="catalytic activity">
    <reaction evidence="1">
        <text>ATP + protein L-histidine = ADP + protein N-phospho-L-histidine.</text>
        <dbReference type="EC" id="2.7.13.3"/>
    </reaction>
</comment>
<dbReference type="PANTHER" id="PTHR43304">
    <property type="entry name" value="PHYTOCHROME-LIKE PROTEIN CPH1"/>
    <property type="match status" value="1"/>
</dbReference>
<dbReference type="SUPFAM" id="SSF55785">
    <property type="entry name" value="PYP-like sensor domain (PAS domain)"/>
    <property type="match status" value="1"/>
</dbReference>
<dbReference type="GO" id="GO:0000160">
    <property type="term" value="P:phosphorelay signal transduction system"/>
    <property type="evidence" value="ECO:0007669"/>
    <property type="project" value="InterPro"/>
</dbReference>
<keyword evidence="4" id="KW-0808">Transferase</keyword>
<dbReference type="InterPro" id="IPR013655">
    <property type="entry name" value="PAS_fold_3"/>
</dbReference>
<keyword evidence="5" id="KW-0418">Kinase</keyword>
<dbReference type="InterPro" id="IPR035965">
    <property type="entry name" value="PAS-like_dom_sf"/>
</dbReference>
<dbReference type="InterPro" id="IPR052162">
    <property type="entry name" value="Sensor_kinase/Photoreceptor"/>
</dbReference>
<dbReference type="EMBL" id="BJVF01000001">
    <property type="protein sequence ID" value="GEL10166.1"/>
    <property type="molecule type" value="Genomic_DNA"/>
</dbReference>
<dbReference type="EC" id="2.7.13.3" evidence="2"/>
<feature type="modified residue" description="4-aspartylphosphate" evidence="6">
    <location>
        <position position="56"/>
    </location>
</feature>
<dbReference type="STRING" id="551990.SAMN05192550_0809"/>
<gene>
    <name evidence="10" type="ORF">FBGL_03895</name>
    <name evidence="9" type="ORF">FGL01_09050</name>
    <name evidence="11" type="ORF">SAMN05192550_0809</name>
</gene>
<dbReference type="InterPro" id="IPR001789">
    <property type="entry name" value="Sig_transdc_resp-reg_receiver"/>
</dbReference>
<dbReference type="CDD" id="cd00130">
    <property type="entry name" value="PAS"/>
    <property type="match status" value="1"/>
</dbReference>
<dbReference type="Proteomes" id="UP000321579">
    <property type="component" value="Unassembled WGS sequence"/>
</dbReference>
<feature type="domain" description="PAS" evidence="8">
    <location>
        <begin position="139"/>
        <end position="213"/>
    </location>
</feature>
<dbReference type="Gene3D" id="3.40.50.2300">
    <property type="match status" value="1"/>
</dbReference>
<evidence type="ECO:0000313" key="14">
    <source>
        <dbReference type="Proteomes" id="UP000321579"/>
    </source>
</evidence>
<dbReference type="GO" id="GO:0004673">
    <property type="term" value="F:protein histidine kinase activity"/>
    <property type="evidence" value="ECO:0007669"/>
    <property type="project" value="UniProtKB-EC"/>
</dbReference>
<dbReference type="Proteomes" id="UP000182367">
    <property type="component" value="Unassembled WGS sequence"/>
</dbReference>
<reference evidence="10" key="2">
    <citation type="submission" date="2016-03" db="EMBL/GenBank/DDBJ databases">
        <authorList>
            <person name="Ploux O."/>
        </authorList>
    </citation>
    <scope>NUCLEOTIDE SEQUENCE</scope>
    <source>
        <strain evidence="10">NBRC 105008</strain>
    </source>
</reference>
<evidence type="ECO:0000256" key="1">
    <source>
        <dbReference type="ARBA" id="ARBA00000085"/>
    </source>
</evidence>
<feature type="domain" description="Response regulatory" evidence="7">
    <location>
        <begin position="5"/>
        <end position="121"/>
    </location>
</feature>
<evidence type="ECO:0000313" key="9">
    <source>
        <dbReference type="EMBL" id="GEL10166.1"/>
    </source>
</evidence>
<dbReference type="EMBL" id="LVEO01000007">
    <property type="protein sequence ID" value="OCB73023.1"/>
    <property type="molecule type" value="Genomic_DNA"/>
</dbReference>
<evidence type="ECO:0000313" key="12">
    <source>
        <dbReference type="Proteomes" id="UP000093226"/>
    </source>
</evidence>
<keyword evidence="3 6" id="KW-0597">Phosphoprotein</keyword>
<dbReference type="EMBL" id="FNEO01000001">
    <property type="protein sequence ID" value="SDI78698.1"/>
    <property type="molecule type" value="Genomic_DNA"/>
</dbReference>
<evidence type="ECO:0000313" key="10">
    <source>
        <dbReference type="EMBL" id="OCB73023.1"/>
    </source>
</evidence>
<proteinExistence type="predicted"/>
<protein>
    <recommendedName>
        <fullName evidence="2">histidine kinase</fullName>
        <ecNumber evidence="2">2.7.13.3</ecNumber>
    </recommendedName>
</protein>
<dbReference type="Gene3D" id="3.30.450.20">
    <property type="entry name" value="PAS domain"/>
    <property type="match status" value="1"/>
</dbReference>
<dbReference type="CDD" id="cd00156">
    <property type="entry name" value="REC"/>
    <property type="match status" value="1"/>
</dbReference>
<evidence type="ECO:0000313" key="13">
    <source>
        <dbReference type="Proteomes" id="UP000182367"/>
    </source>
</evidence>
<evidence type="ECO:0000313" key="11">
    <source>
        <dbReference type="EMBL" id="SDI78698.1"/>
    </source>
</evidence>
<evidence type="ECO:0000256" key="4">
    <source>
        <dbReference type="ARBA" id="ARBA00022679"/>
    </source>
</evidence>
<evidence type="ECO:0000256" key="6">
    <source>
        <dbReference type="PROSITE-ProRule" id="PRU00169"/>
    </source>
</evidence>
<reference evidence="12" key="1">
    <citation type="submission" date="2016-03" db="EMBL/GenBank/DDBJ databases">
        <title>Draft genome sequence of Paenibacillus glacialis DSM 22343.</title>
        <authorList>
            <person name="Shin S.-K."/>
            <person name="Yi H."/>
        </authorList>
    </citation>
    <scope>NUCLEOTIDE SEQUENCE [LARGE SCALE GENOMIC DNA]</scope>
    <source>
        <strain evidence="12">NBRC 105008</strain>
    </source>
</reference>